<dbReference type="PROSITE" id="PS50893">
    <property type="entry name" value="ABC_TRANSPORTER_2"/>
    <property type="match status" value="1"/>
</dbReference>
<keyword evidence="5" id="KW-0067">ATP-binding</keyword>
<dbReference type="FunFam" id="3.40.50.300:FF:000604">
    <property type="entry name" value="ABC transporter B family member 28"/>
    <property type="match status" value="1"/>
</dbReference>
<dbReference type="GO" id="GO:0005524">
    <property type="term" value="F:ATP binding"/>
    <property type="evidence" value="ECO:0007669"/>
    <property type="project" value="UniProtKB-KW"/>
</dbReference>
<dbReference type="Pfam" id="PF00005">
    <property type="entry name" value="ABC_tran"/>
    <property type="match status" value="1"/>
</dbReference>
<name>A0A0N4UYN7_ENTVE</name>
<reference evidence="9 10" key="2">
    <citation type="submission" date="2018-10" db="EMBL/GenBank/DDBJ databases">
        <authorList>
            <consortium name="Pathogen Informatics"/>
        </authorList>
    </citation>
    <scope>NUCLEOTIDE SEQUENCE [LARGE SCALE GENOMIC DNA]</scope>
</reference>
<dbReference type="GO" id="GO:0005743">
    <property type="term" value="C:mitochondrial inner membrane"/>
    <property type="evidence" value="ECO:0007669"/>
    <property type="project" value="TreeGrafter"/>
</dbReference>
<evidence type="ECO:0000256" key="4">
    <source>
        <dbReference type="ARBA" id="ARBA00022741"/>
    </source>
</evidence>
<evidence type="ECO:0000256" key="3">
    <source>
        <dbReference type="ARBA" id="ARBA00022692"/>
    </source>
</evidence>
<dbReference type="AlphaFoldDB" id="A0A0N4UYN7"/>
<protein>
    <submittedName>
        <fullName evidence="11">ABC transporter domain-containing protein</fullName>
    </submittedName>
</protein>
<evidence type="ECO:0000313" key="9">
    <source>
        <dbReference type="EMBL" id="VDD87267.1"/>
    </source>
</evidence>
<dbReference type="InterPro" id="IPR017871">
    <property type="entry name" value="ABC_transporter-like_CS"/>
</dbReference>
<evidence type="ECO:0000256" key="2">
    <source>
        <dbReference type="ARBA" id="ARBA00022448"/>
    </source>
</evidence>
<accession>A0A0N4UYN7</accession>
<keyword evidence="3" id="KW-0812">Transmembrane</keyword>
<keyword evidence="7" id="KW-0472">Membrane</keyword>
<dbReference type="PROSITE" id="PS00211">
    <property type="entry name" value="ABC_TRANSPORTER_1"/>
    <property type="match status" value="1"/>
</dbReference>
<dbReference type="WBParaSite" id="EVEC_0000270201-mRNA-1">
    <property type="protein sequence ID" value="EVEC_0000270201-mRNA-1"/>
    <property type="gene ID" value="EVEC_0000270201"/>
</dbReference>
<proteinExistence type="predicted"/>
<dbReference type="InterPro" id="IPR039421">
    <property type="entry name" value="Type_1_exporter"/>
</dbReference>
<dbReference type="PANTHER" id="PTHR43394">
    <property type="entry name" value="ATP-DEPENDENT PERMEASE MDL1, MITOCHONDRIAL"/>
    <property type="match status" value="1"/>
</dbReference>
<keyword evidence="2" id="KW-0813">Transport</keyword>
<dbReference type="GO" id="GO:0090374">
    <property type="term" value="P:oligopeptide export from mitochondrion"/>
    <property type="evidence" value="ECO:0007669"/>
    <property type="project" value="TreeGrafter"/>
</dbReference>
<evidence type="ECO:0000259" key="8">
    <source>
        <dbReference type="PROSITE" id="PS50893"/>
    </source>
</evidence>
<evidence type="ECO:0000313" key="11">
    <source>
        <dbReference type="WBParaSite" id="EVEC_0000270201-mRNA-1"/>
    </source>
</evidence>
<evidence type="ECO:0000256" key="1">
    <source>
        <dbReference type="ARBA" id="ARBA00004141"/>
    </source>
</evidence>
<dbReference type="Gene3D" id="3.40.50.300">
    <property type="entry name" value="P-loop containing nucleotide triphosphate hydrolases"/>
    <property type="match status" value="1"/>
</dbReference>
<dbReference type="STRING" id="51028.A0A0N4UYN7"/>
<dbReference type="EMBL" id="UXUI01007375">
    <property type="protein sequence ID" value="VDD87267.1"/>
    <property type="molecule type" value="Genomic_DNA"/>
</dbReference>
<dbReference type="SUPFAM" id="SSF52540">
    <property type="entry name" value="P-loop containing nucleoside triphosphate hydrolases"/>
    <property type="match status" value="1"/>
</dbReference>
<dbReference type="GO" id="GO:0015421">
    <property type="term" value="F:ABC-type oligopeptide transporter activity"/>
    <property type="evidence" value="ECO:0007669"/>
    <property type="project" value="TreeGrafter"/>
</dbReference>
<keyword evidence="10" id="KW-1185">Reference proteome</keyword>
<sequence length="183" mass="20457">MEVENLEIFKINLNYLRENMSLVGQEPVLFSGTILENILFGTKGKTIEDVRNVCAMANAAKFIESFPNGYDTEVGERGAQLSGGQKQRIAIARALIKNPKILLLDEATSALDAESERSVQEALDRARDGRTCIVIAHRLSSIQHSDLILYIENGRIVEDGTHEELMQLNHKYAELSRKQNLST</sequence>
<dbReference type="OrthoDB" id="6500128at2759"/>
<dbReference type="PANTHER" id="PTHR43394:SF1">
    <property type="entry name" value="ATP-BINDING CASSETTE SUB-FAMILY B MEMBER 10, MITOCHONDRIAL"/>
    <property type="match status" value="1"/>
</dbReference>
<evidence type="ECO:0000256" key="6">
    <source>
        <dbReference type="ARBA" id="ARBA00022989"/>
    </source>
</evidence>
<gene>
    <name evidence="9" type="ORF">EVEC_LOCUS2410</name>
</gene>
<keyword evidence="6" id="KW-1133">Transmembrane helix</keyword>
<dbReference type="Proteomes" id="UP000274131">
    <property type="component" value="Unassembled WGS sequence"/>
</dbReference>
<dbReference type="InterPro" id="IPR027417">
    <property type="entry name" value="P-loop_NTPase"/>
</dbReference>
<evidence type="ECO:0000256" key="7">
    <source>
        <dbReference type="ARBA" id="ARBA00023136"/>
    </source>
</evidence>
<keyword evidence="4" id="KW-0547">Nucleotide-binding</keyword>
<organism evidence="11">
    <name type="scientific">Enterobius vermicularis</name>
    <name type="common">Human pinworm</name>
    <dbReference type="NCBI Taxonomy" id="51028"/>
    <lineage>
        <taxon>Eukaryota</taxon>
        <taxon>Metazoa</taxon>
        <taxon>Ecdysozoa</taxon>
        <taxon>Nematoda</taxon>
        <taxon>Chromadorea</taxon>
        <taxon>Rhabditida</taxon>
        <taxon>Spirurina</taxon>
        <taxon>Oxyuridomorpha</taxon>
        <taxon>Oxyuroidea</taxon>
        <taxon>Oxyuridae</taxon>
        <taxon>Enterobius</taxon>
    </lineage>
</organism>
<comment type="subcellular location">
    <subcellularLocation>
        <location evidence="1">Membrane</location>
        <topology evidence="1">Multi-pass membrane protein</topology>
    </subcellularLocation>
</comment>
<reference evidence="11" key="1">
    <citation type="submission" date="2017-02" db="UniProtKB">
        <authorList>
            <consortium name="WormBaseParasite"/>
        </authorList>
    </citation>
    <scope>IDENTIFICATION</scope>
</reference>
<dbReference type="InterPro" id="IPR003439">
    <property type="entry name" value="ABC_transporter-like_ATP-bd"/>
</dbReference>
<dbReference type="GO" id="GO:0016887">
    <property type="term" value="F:ATP hydrolysis activity"/>
    <property type="evidence" value="ECO:0007669"/>
    <property type="project" value="InterPro"/>
</dbReference>
<evidence type="ECO:0000256" key="5">
    <source>
        <dbReference type="ARBA" id="ARBA00022840"/>
    </source>
</evidence>
<evidence type="ECO:0000313" key="10">
    <source>
        <dbReference type="Proteomes" id="UP000274131"/>
    </source>
</evidence>
<feature type="domain" description="ABC transporter" evidence="8">
    <location>
        <begin position="3"/>
        <end position="178"/>
    </location>
</feature>